<dbReference type="InterPro" id="IPR045851">
    <property type="entry name" value="AMP-bd_C_sf"/>
</dbReference>
<dbReference type="Pfam" id="PF13193">
    <property type="entry name" value="AMP-binding_C"/>
    <property type="match status" value="1"/>
</dbReference>
<evidence type="ECO:0000313" key="10">
    <source>
        <dbReference type="Proteomes" id="UP001610563"/>
    </source>
</evidence>
<evidence type="ECO:0000256" key="3">
    <source>
        <dbReference type="ARBA" id="ARBA00022741"/>
    </source>
</evidence>
<dbReference type="InterPro" id="IPR025110">
    <property type="entry name" value="AMP-bd_C"/>
</dbReference>
<protein>
    <recommendedName>
        <fullName evidence="5">medium-chain acyl-CoA ligase</fullName>
        <ecNumber evidence="5">6.2.1.2</ecNumber>
    </recommendedName>
</protein>
<keyword evidence="10" id="KW-1185">Reference proteome</keyword>
<keyword evidence="2" id="KW-0436">Ligase</keyword>
<evidence type="ECO:0000313" key="9">
    <source>
        <dbReference type="EMBL" id="KAL2785291.1"/>
    </source>
</evidence>
<dbReference type="Gene3D" id="3.40.50.12780">
    <property type="entry name" value="N-terminal domain of ligase-like"/>
    <property type="match status" value="1"/>
</dbReference>
<evidence type="ECO:0000259" key="7">
    <source>
        <dbReference type="Pfam" id="PF00501"/>
    </source>
</evidence>
<name>A0ABR4FPX2_9EURO</name>
<dbReference type="PANTHER" id="PTHR43605">
    <property type="entry name" value="ACYL-COENZYME A SYNTHETASE"/>
    <property type="match status" value="1"/>
</dbReference>
<dbReference type="PROSITE" id="PS00455">
    <property type="entry name" value="AMP_BINDING"/>
    <property type="match status" value="1"/>
</dbReference>
<evidence type="ECO:0000259" key="8">
    <source>
        <dbReference type="Pfam" id="PF13193"/>
    </source>
</evidence>
<dbReference type="Proteomes" id="UP001610563">
    <property type="component" value="Unassembled WGS sequence"/>
</dbReference>
<keyword evidence="4" id="KW-0067">ATP-binding</keyword>
<dbReference type="EMBL" id="JBFTWV010000149">
    <property type="protein sequence ID" value="KAL2785291.1"/>
    <property type="molecule type" value="Genomic_DNA"/>
</dbReference>
<comment type="caution">
    <text evidence="9">The sequence shown here is derived from an EMBL/GenBank/DDBJ whole genome shotgun (WGS) entry which is preliminary data.</text>
</comment>
<feature type="domain" description="AMP-dependent synthetase/ligase" evidence="7">
    <location>
        <begin position="23"/>
        <end position="382"/>
    </location>
</feature>
<dbReference type="PANTHER" id="PTHR43605:SF10">
    <property type="entry name" value="ACYL-COA SYNTHETASE MEDIUM CHAIN FAMILY MEMBER 3"/>
    <property type="match status" value="1"/>
</dbReference>
<gene>
    <name evidence="9" type="ORF">BJX66DRAFT_347622</name>
</gene>
<sequence length="569" mass="63466">MAHPVPDKLQRPDTFNFALDVVDKWAAQSSAMEAMLWVSSDGDTVKSLSYRHFAQQSHRIAILLQQLGAQPGETMLMVLPRVQEWWEIATAALRSGIVIAPATTLLTAADIEYRVRKSKTAIFVGDETSVFKVLQIRARCPSLRTIIQVDGSRKPEEGVTSLQEALLSIPPEAQYPTIRFPWNAPAIVYFTSGTSGLPKMVRHNQVSYPLAHAATGKYWLKLSPGDLCWNYTEQAYSYFGAWNCGASLFIWDDRQSFNPLSLLYIIHRFPITTMCVPPLAWRQLVTPRCREYYSTHKPKALRECTSAGEPLDPEVIRQWQRLSGLSLREGYGQTEVILMCGNYGDLPIKPGSMGKPLPGVPLTVINADGVETKTGEEGDLAILLSPANRGHESTFFGIFDGYVDDAGQVARGERVIKDSNGQTFQRWYMTGDRATRDENGYLWFVGRADDVINSSGYRIGPFEVESTLRKHPAVAECAVISSPDEARGEVVKAIIVLAQGYTTLPADTLIKELQEFCKATSAPYKYPRKISFVGAETLPRTTSGKIKRGELRKVEWRDAKAKARTTYKL</sequence>
<dbReference type="InterPro" id="IPR051087">
    <property type="entry name" value="Mitochondrial_ACSM"/>
</dbReference>
<dbReference type="InterPro" id="IPR042099">
    <property type="entry name" value="ANL_N_sf"/>
</dbReference>
<keyword evidence="3" id="KW-0547">Nucleotide-binding</keyword>
<evidence type="ECO:0000256" key="6">
    <source>
        <dbReference type="ARBA" id="ARBA00048477"/>
    </source>
</evidence>
<dbReference type="Pfam" id="PF00501">
    <property type="entry name" value="AMP-binding"/>
    <property type="match status" value="1"/>
</dbReference>
<evidence type="ECO:0000256" key="1">
    <source>
        <dbReference type="ARBA" id="ARBA00006432"/>
    </source>
</evidence>
<comment type="similarity">
    <text evidence="1">Belongs to the ATP-dependent AMP-binding enzyme family.</text>
</comment>
<accession>A0ABR4FPX2</accession>
<organism evidence="9 10">
    <name type="scientific">Aspergillus keveii</name>
    <dbReference type="NCBI Taxonomy" id="714993"/>
    <lineage>
        <taxon>Eukaryota</taxon>
        <taxon>Fungi</taxon>
        <taxon>Dikarya</taxon>
        <taxon>Ascomycota</taxon>
        <taxon>Pezizomycotina</taxon>
        <taxon>Eurotiomycetes</taxon>
        <taxon>Eurotiomycetidae</taxon>
        <taxon>Eurotiales</taxon>
        <taxon>Aspergillaceae</taxon>
        <taxon>Aspergillus</taxon>
        <taxon>Aspergillus subgen. Nidulantes</taxon>
    </lineage>
</organism>
<evidence type="ECO:0000256" key="5">
    <source>
        <dbReference type="ARBA" id="ARBA00039009"/>
    </source>
</evidence>
<dbReference type="EC" id="6.2.1.2" evidence="5"/>
<dbReference type="InterPro" id="IPR000873">
    <property type="entry name" value="AMP-dep_synth/lig_dom"/>
</dbReference>
<evidence type="ECO:0000256" key="4">
    <source>
        <dbReference type="ARBA" id="ARBA00022840"/>
    </source>
</evidence>
<evidence type="ECO:0000256" key="2">
    <source>
        <dbReference type="ARBA" id="ARBA00022598"/>
    </source>
</evidence>
<proteinExistence type="inferred from homology"/>
<feature type="domain" description="AMP-binding enzyme C-terminal" evidence="8">
    <location>
        <begin position="463"/>
        <end position="545"/>
    </location>
</feature>
<comment type="catalytic activity">
    <reaction evidence="6">
        <text>a medium-chain fatty acid + ATP + CoA = a medium-chain fatty acyl-CoA + AMP + diphosphate</text>
        <dbReference type="Rhea" id="RHEA:48340"/>
        <dbReference type="ChEBI" id="CHEBI:30616"/>
        <dbReference type="ChEBI" id="CHEBI:33019"/>
        <dbReference type="ChEBI" id="CHEBI:57287"/>
        <dbReference type="ChEBI" id="CHEBI:59558"/>
        <dbReference type="ChEBI" id="CHEBI:90546"/>
        <dbReference type="ChEBI" id="CHEBI:456215"/>
        <dbReference type="EC" id="6.2.1.2"/>
    </reaction>
    <physiologicalReaction direction="left-to-right" evidence="6">
        <dbReference type="Rhea" id="RHEA:48341"/>
    </physiologicalReaction>
</comment>
<dbReference type="SUPFAM" id="SSF56801">
    <property type="entry name" value="Acetyl-CoA synthetase-like"/>
    <property type="match status" value="1"/>
</dbReference>
<dbReference type="Gene3D" id="3.30.300.30">
    <property type="match status" value="1"/>
</dbReference>
<dbReference type="InterPro" id="IPR020845">
    <property type="entry name" value="AMP-binding_CS"/>
</dbReference>
<reference evidence="9 10" key="1">
    <citation type="submission" date="2024-07" db="EMBL/GenBank/DDBJ databases">
        <title>Section-level genome sequencing and comparative genomics of Aspergillus sections Usti and Cavernicolus.</title>
        <authorList>
            <consortium name="Lawrence Berkeley National Laboratory"/>
            <person name="Nybo J.L."/>
            <person name="Vesth T.C."/>
            <person name="Theobald S."/>
            <person name="Frisvad J.C."/>
            <person name="Larsen T.O."/>
            <person name="Kjaerboelling I."/>
            <person name="Rothschild-Mancinelli K."/>
            <person name="Lyhne E.K."/>
            <person name="Kogle M.E."/>
            <person name="Barry K."/>
            <person name="Clum A."/>
            <person name="Na H."/>
            <person name="Ledsgaard L."/>
            <person name="Lin J."/>
            <person name="Lipzen A."/>
            <person name="Kuo A."/>
            <person name="Riley R."/>
            <person name="Mondo S."/>
            <person name="Labutti K."/>
            <person name="Haridas S."/>
            <person name="Pangalinan J."/>
            <person name="Salamov A.A."/>
            <person name="Simmons B.A."/>
            <person name="Magnuson J.K."/>
            <person name="Chen J."/>
            <person name="Drula E."/>
            <person name="Henrissat B."/>
            <person name="Wiebenga A."/>
            <person name="Lubbers R.J."/>
            <person name="Gomes A.C."/>
            <person name="Makela M.R."/>
            <person name="Stajich J."/>
            <person name="Grigoriev I.V."/>
            <person name="Mortensen U.H."/>
            <person name="De Vries R.P."/>
            <person name="Baker S.E."/>
            <person name="Andersen M.R."/>
        </authorList>
    </citation>
    <scope>NUCLEOTIDE SEQUENCE [LARGE SCALE GENOMIC DNA]</scope>
    <source>
        <strain evidence="9 10">CBS 209.92</strain>
    </source>
</reference>